<evidence type="ECO:0000313" key="5">
    <source>
        <dbReference type="Proteomes" id="UP000274822"/>
    </source>
</evidence>
<dbReference type="PANTHER" id="PTHR45672:SF3">
    <property type="entry name" value="THIOREDOXIN DOMAIN-CONTAINING PROTEIN 5"/>
    <property type="match status" value="1"/>
</dbReference>
<evidence type="ECO:0000313" key="4">
    <source>
        <dbReference type="EMBL" id="RUS15061.1"/>
    </source>
</evidence>
<comment type="caution">
    <text evidence="4">The sequence shown here is derived from an EMBL/GenBank/DDBJ whole genome shotgun (WGS) entry which is preliminary data.</text>
</comment>
<reference evidence="4 5" key="1">
    <citation type="journal article" date="2018" name="New Phytol.">
        <title>Phylogenomics of Endogonaceae and evolution of mycorrhizas within Mucoromycota.</title>
        <authorList>
            <person name="Chang Y."/>
            <person name="Desiro A."/>
            <person name="Na H."/>
            <person name="Sandor L."/>
            <person name="Lipzen A."/>
            <person name="Clum A."/>
            <person name="Barry K."/>
            <person name="Grigoriev I.V."/>
            <person name="Martin F.M."/>
            <person name="Stajich J.E."/>
            <person name="Smith M.E."/>
            <person name="Bonito G."/>
            <person name="Spatafora J.W."/>
        </authorList>
    </citation>
    <scope>NUCLEOTIDE SEQUENCE [LARGE SCALE GENOMIC DNA]</scope>
    <source>
        <strain evidence="4 5">AD002</strain>
    </source>
</reference>
<keyword evidence="2" id="KW-0732">Signal</keyword>
<feature type="non-terminal residue" evidence="4">
    <location>
        <position position="1"/>
    </location>
</feature>
<feature type="non-terminal residue" evidence="4">
    <location>
        <position position="254"/>
    </location>
</feature>
<dbReference type="GO" id="GO:0003756">
    <property type="term" value="F:protein disulfide isomerase activity"/>
    <property type="evidence" value="ECO:0007669"/>
    <property type="project" value="TreeGrafter"/>
</dbReference>
<evidence type="ECO:0000259" key="3">
    <source>
        <dbReference type="PROSITE" id="PS51352"/>
    </source>
</evidence>
<evidence type="ECO:0000256" key="1">
    <source>
        <dbReference type="ARBA" id="ARBA00006347"/>
    </source>
</evidence>
<dbReference type="InterPro" id="IPR051063">
    <property type="entry name" value="PDI"/>
</dbReference>
<dbReference type="GO" id="GO:0005783">
    <property type="term" value="C:endoplasmic reticulum"/>
    <property type="evidence" value="ECO:0007669"/>
    <property type="project" value="TreeGrafter"/>
</dbReference>
<dbReference type="AlphaFoldDB" id="A0A433PC08"/>
<evidence type="ECO:0000256" key="2">
    <source>
        <dbReference type="ARBA" id="ARBA00022729"/>
    </source>
</evidence>
<keyword evidence="5" id="KW-1185">Reference proteome</keyword>
<dbReference type="GO" id="GO:0006457">
    <property type="term" value="P:protein folding"/>
    <property type="evidence" value="ECO:0007669"/>
    <property type="project" value="TreeGrafter"/>
</dbReference>
<accession>A0A433PC08</accession>
<comment type="similarity">
    <text evidence="1">Belongs to the protein disulfide isomerase family.</text>
</comment>
<dbReference type="Proteomes" id="UP000274822">
    <property type="component" value="Unassembled WGS sequence"/>
</dbReference>
<protein>
    <submittedName>
        <fullName evidence="4">Thioredoxin-like protein</fullName>
    </submittedName>
</protein>
<dbReference type="Pfam" id="PF00085">
    <property type="entry name" value="Thioredoxin"/>
    <property type="match status" value="1"/>
</dbReference>
<dbReference type="Gene3D" id="3.40.30.10">
    <property type="entry name" value="Glutaredoxin"/>
    <property type="match status" value="2"/>
</dbReference>
<sequence>PTWDKLNTYFTEYRTTHDFHLAKVDCTIQIGTLALGGYTALLTNHAFNRCTTDLCIERGVSRYPTIKLYHSGQEVDDYTSSDFSFETMLAYIESNAAKYLPIAPPRLRETPNPDGLVVLLTADTFRKEFYAPWCSHCKRFAPTWEKLGAKLRGRVNVGMVDCIAHKGGFKGGWVVRIFPTLKFFSDGKIVDFKLPRTMDKLLEFVEEEAGRFERDTGSTWVATDLARLEWEKEVLLIYVYDERSPPENLVSGWV</sequence>
<dbReference type="PROSITE" id="PS51352">
    <property type="entry name" value="THIOREDOXIN_2"/>
    <property type="match status" value="1"/>
</dbReference>
<name>A0A433PC08_9FUNG</name>
<gene>
    <name evidence="4" type="ORF">BC938DRAFT_477098</name>
</gene>
<dbReference type="InterPro" id="IPR013766">
    <property type="entry name" value="Thioredoxin_domain"/>
</dbReference>
<dbReference type="InterPro" id="IPR036249">
    <property type="entry name" value="Thioredoxin-like_sf"/>
</dbReference>
<dbReference type="PANTHER" id="PTHR45672">
    <property type="entry name" value="PROTEIN DISULFIDE-ISOMERASE C17H9.14C-RELATED"/>
    <property type="match status" value="1"/>
</dbReference>
<feature type="domain" description="Thioredoxin" evidence="3">
    <location>
        <begin position="69"/>
        <end position="210"/>
    </location>
</feature>
<organism evidence="4 5">
    <name type="scientific">Jimgerdemannia flammicorona</name>
    <dbReference type="NCBI Taxonomy" id="994334"/>
    <lineage>
        <taxon>Eukaryota</taxon>
        <taxon>Fungi</taxon>
        <taxon>Fungi incertae sedis</taxon>
        <taxon>Mucoromycota</taxon>
        <taxon>Mucoromycotina</taxon>
        <taxon>Endogonomycetes</taxon>
        <taxon>Endogonales</taxon>
        <taxon>Endogonaceae</taxon>
        <taxon>Jimgerdemannia</taxon>
    </lineage>
</organism>
<dbReference type="EMBL" id="RBNJ01026145">
    <property type="protein sequence ID" value="RUS15061.1"/>
    <property type="molecule type" value="Genomic_DNA"/>
</dbReference>
<dbReference type="SUPFAM" id="SSF52833">
    <property type="entry name" value="Thioredoxin-like"/>
    <property type="match status" value="2"/>
</dbReference>
<dbReference type="CDD" id="cd02961">
    <property type="entry name" value="PDI_a_family"/>
    <property type="match status" value="2"/>
</dbReference>
<proteinExistence type="inferred from homology"/>